<dbReference type="EMBL" id="BMAU01021292">
    <property type="protein sequence ID" value="GFY09782.1"/>
    <property type="molecule type" value="Genomic_DNA"/>
</dbReference>
<dbReference type="AlphaFoldDB" id="A0A8X6S9B1"/>
<sequence length="137" mass="16043">MWRFEIRKTRFNYWRSYLNLRKDIRAKQCRFRGKVIMLKYEVGISVGCLMRKMREILKFCVDRITAEMIIGVITRMAVKEISGSAARIDFRGMIEDLTIEDTNLEMGVKMMNLVEGTAEIEVRVRILVEAIESKGVD</sequence>
<name>A0A8X6S9B1_TRICX</name>
<proteinExistence type="predicted"/>
<organism evidence="1 2">
    <name type="scientific">Trichonephila clavipes</name>
    <name type="common">Golden silk orbweaver</name>
    <name type="synonym">Nephila clavipes</name>
    <dbReference type="NCBI Taxonomy" id="2585209"/>
    <lineage>
        <taxon>Eukaryota</taxon>
        <taxon>Metazoa</taxon>
        <taxon>Ecdysozoa</taxon>
        <taxon>Arthropoda</taxon>
        <taxon>Chelicerata</taxon>
        <taxon>Arachnida</taxon>
        <taxon>Araneae</taxon>
        <taxon>Araneomorphae</taxon>
        <taxon>Entelegynae</taxon>
        <taxon>Araneoidea</taxon>
        <taxon>Nephilidae</taxon>
        <taxon>Trichonephila</taxon>
    </lineage>
</organism>
<keyword evidence="2" id="KW-1185">Reference proteome</keyword>
<protein>
    <submittedName>
        <fullName evidence="1">Uncharacterized protein</fullName>
    </submittedName>
</protein>
<evidence type="ECO:0000313" key="1">
    <source>
        <dbReference type="EMBL" id="GFY09782.1"/>
    </source>
</evidence>
<reference evidence="1" key="1">
    <citation type="submission" date="2020-08" db="EMBL/GenBank/DDBJ databases">
        <title>Multicomponent nature underlies the extraordinary mechanical properties of spider dragline silk.</title>
        <authorList>
            <person name="Kono N."/>
            <person name="Nakamura H."/>
            <person name="Mori M."/>
            <person name="Yoshida Y."/>
            <person name="Ohtoshi R."/>
            <person name="Malay A.D."/>
            <person name="Moran D.A.P."/>
            <person name="Tomita M."/>
            <person name="Numata K."/>
            <person name="Arakawa K."/>
        </authorList>
    </citation>
    <scope>NUCLEOTIDE SEQUENCE</scope>
</reference>
<evidence type="ECO:0000313" key="2">
    <source>
        <dbReference type="Proteomes" id="UP000887159"/>
    </source>
</evidence>
<gene>
    <name evidence="1" type="primary">NCL1_42059</name>
    <name evidence="1" type="ORF">TNCV_3697441</name>
</gene>
<comment type="caution">
    <text evidence="1">The sequence shown here is derived from an EMBL/GenBank/DDBJ whole genome shotgun (WGS) entry which is preliminary data.</text>
</comment>
<accession>A0A8X6S9B1</accession>
<dbReference type="Proteomes" id="UP000887159">
    <property type="component" value="Unassembled WGS sequence"/>
</dbReference>